<dbReference type="PANTHER" id="PTHR23526">
    <property type="entry name" value="INTEGRAL MEMBRANE TRANSPORT PROTEIN-RELATED"/>
    <property type="match status" value="1"/>
</dbReference>
<evidence type="ECO:0000313" key="4">
    <source>
        <dbReference type="Proteomes" id="UP000242699"/>
    </source>
</evidence>
<dbReference type="AlphaFoldDB" id="A0A2T2X2Y2"/>
<gene>
    <name evidence="3" type="ORF">C7B43_09260</name>
</gene>
<feature type="transmembrane region" description="Helical" evidence="2">
    <location>
        <begin position="174"/>
        <end position="194"/>
    </location>
</feature>
<dbReference type="InterPro" id="IPR036259">
    <property type="entry name" value="MFS_trans_sf"/>
</dbReference>
<keyword evidence="2" id="KW-1133">Transmembrane helix</keyword>
<dbReference type="GO" id="GO:0005886">
    <property type="term" value="C:plasma membrane"/>
    <property type="evidence" value="ECO:0007669"/>
    <property type="project" value="UniProtKB-SubCell"/>
</dbReference>
<dbReference type="Proteomes" id="UP000242699">
    <property type="component" value="Unassembled WGS sequence"/>
</dbReference>
<comment type="caution">
    <text evidence="3">The sequence shown here is derived from an EMBL/GenBank/DDBJ whole genome shotgun (WGS) entry which is preliminary data.</text>
</comment>
<feature type="transmembrane region" description="Helical" evidence="2">
    <location>
        <begin position="12"/>
        <end position="36"/>
    </location>
</feature>
<dbReference type="SUPFAM" id="SSF103473">
    <property type="entry name" value="MFS general substrate transporter"/>
    <property type="match status" value="1"/>
</dbReference>
<feature type="transmembrane region" description="Helical" evidence="2">
    <location>
        <begin position="48"/>
        <end position="69"/>
    </location>
</feature>
<dbReference type="EMBL" id="PXYT01000018">
    <property type="protein sequence ID" value="PSR28860.1"/>
    <property type="molecule type" value="Genomic_DNA"/>
</dbReference>
<feature type="transmembrane region" description="Helical" evidence="2">
    <location>
        <begin position="255"/>
        <end position="276"/>
    </location>
</feature>
<reference evidence="3 4" key="1">
    <citation type="journal article" date="2014" name="BMC Genomics">
        <title>Comparison of environmental and isolate Sulfobacillus genomes reveals diverse carbon, sulfur, nitrogen, and hydrogen metabolisms.</title>
        <authorList>
            <person name="Justice N.B."/>
            <person name="Norman A."/>
            <person name="Brown C.T."/>
            <person name="Singh A."/>
            <person name="Thomas B.C."/>
            <person name="Banfield J.F."/>
        </authorList>
    </citation>
    <scope>NUCLEOTIDE SEQUENCE [LARGE SCALE GENOMIC DNA]</scope>
    <source>
        <strain evidence="3">AMDSBA1</strain>
    </source>
</reference>
<dbReference type="InterPro" id="IPR011701">
    <property type="entry name" value="MFS"/>
</dbReference>
<name>A0A2T2X2Y2_9FIRM</name>
<dbReference type="Pfam" id="PF07690">
    <property type="entry name" value="MFS_1"/>
    <property type="match status" value="1"/>
</dbReference>
<feature type="transmembrane region" description="Helical" evidence="2">
    <location>
        <begin position="222"/>
        <end position="243"/>
    </location>
</feature>
<sequence length="412" mass="45341">MQATTLRHNLRYSLWHGAYFTASTTIITTFFPLYFIDGLHANPQQVGLLNALPALGALLASLVLAVRLPQLPTVLLGTTRSFLVTRLSYALLAFAPLLSPEHAAEFALIVFTLSNIPQTWGLMGWQALIGHLVPPFLREGFFSQRNVVTTVVALGASLVTGIIAQIFSHGSLHILQVFILLAMILGIFEVAALARHHLPAPSVISGKSAPLPWKSILHNPVFLRYTLLSAFFNFGLQMAWPLFNLYQIGQAHATALWLGVFSVMSLISQAVSFPWWRKFAREKGGMVALGYASLGLSTVPWLTVLSKNLVVLSLVNLESGLFLSGVTLLLFTELLSHVPAQTRSEYIVVYNIVIGAIAFVAPEFGIWVLSHTTLAEAMRLSAFWRALGGSAFLMTGMTIQKSWFKRTRQLTR</sequence>
<dbReference type="InterPro" id="IPR052528">
    <property type="entry name" value="Sugar_transport-like"/>
</dbReference>
<dbReference type="PANTHER" id="PTHR23526:SF2">
    <property type="entry name" value="MAJOR FACILITATOR SUPERFAMILY (MFS) PROFILE DOMAIN-CONTAINING PROTEIN"/>
    <property type="match status" value="1"/>
</dbReference>
<feature type="transmembrane region" description="Helical" evidence="2">
    <location>
        <begin position="382"/>
        <end position="399"/>
    </location>
</feature>
<evidence type="ECO:0000313" key="3">
    <source>
        <dbReference type="EMBL" id="PSR28860.1"/>
    </source>
</evidence>
<protein>
    <recommendedName>
        <fullName evidence="5">MFS transporter</fullName>
    </recommendedName>
</protein>
<evidence type="ECO:0008006" key="5">
    <source>
        <dbReference type="Google" id="ProtNLM"/>
    </source>
</evidence>
<accession>A0A2T2X2Y2</accession>
<comment type="subcellular location">
    <subcellularLocation>
        <location evidence="1">Cell membrane</location>
        <topology evidence="1">Multi-pass membrane protein</topology>
    </subcellularLocation>
</comment>
<feature type="transmembrane region" description="Helical" evidence="2">
    <location>
        <begin position="347"/>
        <end position="370"/>
    </location>
</feature>
<feature type="transmembrane region" description="Helical" evidence="2">
    <location>
        <begin position="149"/>
        <end position="168"/>
    </location>
</feature>
<feature type="transmembrane region" description="Helical" evidence="2">
    <location>
        <begin position="288"/>
        <end position="305"/>
    </location>
</feature>
<dbReference type="GO" id="GO:0022857">
    <property type="term" value="F:transmembrane transporter activity"/>
    <property type="evidence" value="ECO:0007669"/>
    <property type="project" value="InterPro"/>
</dbReference>
<evidence type="ECO:0000256" key="2">
    <source>
        <dbReference type="SAM" id="Phobius"/>
    </source>
</evidence>
<keyword evidence="2" id="KW-0812">Transmembrane</keyword>
<proteinExistence type="predicted"/>
<feature type="transmembrane region" description="Helical" evidence="2">
    <location>
        <begin position="311"/>
        <end position="335"/>
    </location>
</feature>
<dbReference type="Gene3D" id="1.20.1250.20">
    <property type="entry name" value="MFS general substrate transporter like domains"/>
    <property type="match status" value="1"/>
</dbReference>
<keyword evidence="2" id="KW-0472">Membrane</keyword>
<evidence type="ECO:0000256" key="1">
    <source>
        <dbReference type="ARBA" id="ARBA00004651"/>
    </source>
</evidence>
<organism evidence="3 4">
    <name type="scientific">Sulfobacillus benefaciens</name>
    <dbReference type="NCBI Taxonomy" id="453960"/>
    <lineage>
        <taxon>Bacteria</taxon>
        <taxon>Bacillati</taxon>
        <taxon>Bacillota</taxon>
        <taxon>Clostridia</taxon>
        <taxon>Eubacteriales</taxon>
        <taxon>Clostridiales Family XVII. Incertae Sedis</taxon>
        <taxon>Sulfobacillus</taxon>
    </lineage>
</organism>